<accession>A0ABN9VZ35</accession>
<name>A0ABN9VZ35_9DINO</name>
<evidence type="ECO:0000256" key="1">
    <source>
        <dbReference type="SAM" id="MobiDB-lite"/>
    </source>
</evidence>
<sequence length="334" mass="36096">MFFVCWGAPSKAQLPCSAVPVAPVLRARRRPRSAALAALMTPPGLRLASPCWKPPCRTSGRGHPDSVAGQQLATVSAAARAPLKPCLPDMRALTRDSGREALARGKIGWEAAASHGQARAGQSFRQHKSREPRPPAETTRRKGPGLPRRNDISRECWGGLWPSGARQVGTLRCAQARGKGRSGRKRAVANSGQYFWVSQMGSELTGSESIVAREIPMCFFGWTLQHPSQLLLAPRRTVSNAVQSESGLASRARAAQYIHPLSSLSSPVCFPFSPLLRLLLWSRTGVSLARRLILADVCPLPPSLPPSPSPPPPPHHHHHHPPCQSVAPSLTSHR</sequence>
<protein>
    <submittedName>
        <fullName evidence="2">Uncharacterized protein</fullName>
    </submittedName>
</protein>
<evidence type="ECO:0000313" key="3">
    <source>
        <dbReference type="Proteomes" id="UP001189429"/>
    </source>
</evidence>
<organism evidence="2 3">
    <name type="scientific">Prorocentrum cordatum</name>
    <dbReference type="NCBI Taxonomy" id="2364126"/>
    <lineage>
        <taxon>Eukaryota</taxon>
        <taxon>Sar</taxon>
        <taxon>Alveolata</taxon>
        <taxon>Dinophyceae</taxon>
        <taxon>Prorocentrales</taxon>
        <taxon>Prorocentraceae</taxon>
        <taxon>Prorocentrum</taxon>
    </lineage>
</organism>
<gene>
    <name evidence="2" type="ORF">PCOR1329_LOCUS62095</name>
</gene>
<feature type="region of interest" description="Disordered" evidence="1">
    <location>
        <begin position="113"/>
        <end position="151"/>
    </location>
</feature>
<proteinExistence type="predicted"/>
<dbReference type="EMBL" id="CAUYUJ010017832">
    <property type="protein sequence ID" value="CAK0878281.1"/>
    <property type="molecule type" value="Genomic_DNA"/>
</dbReference>
<comment type="caution">
    <text evidence="2">The sequence shown here is derived from an EMBL/GenBank/DDBJ whole genome shotgun (WGS) entry which is preliminary data.</text>
</comment>
<feature type="region of interest" description="Disordered" evidence="1">
    <location>
        <begin position="304"/>
        <end position="334"/>
    </location>
</feature>
<feature type="compositionally biased region" description="Basic and acidic residues" evidence="1">
    <location>
        <begin position="129"/>
        <end position="140"/>
    </location>
</feature>
<evidence type="ECO:0000313" key="2">
    <source>
        <dbReference type="EMBL" id="CAK0878281.1"/>
    </source>
</evidence>
<dbReference type="Proteomes" id="UP001189429">
    <property type="component" value="Unassembled WGS sequence"/>
</dbReference>
<feature type="compositionally biased region" description="Pro residues" evidence="1">
    <location>
        <begin position="304"/>
        <end position="313"/>
    </location>
</feature>
<keyword evidence="3" id="KW-1185">Reference proteome</keyword>
<reference evidence="2" key="1">
    <citation type="submission" date="2023-10" db="EMBL/GenBank/DDBJ databases">
        <authorList>
            <person name="Chen Y."/>
            <person name="Shah S."/>
            <person name="Dougan E. K."/>
            <person name="Thang M."/>
            <person name="Chan C."/>
        </authorList>
    </citation>
    <scope>NUCLEOTIDE SEQUENCE [LARGE SCALE GENOMIC DNA]</scope>
</reference>